<dbReference type="GO" id="GO:0043565">
    <property type="term" value="F:sequence-specific DNA binding"/>
    <property type="evidence" value="ECO:0007669"/>
    <property type="project" value="InterPro"/>
</dbReference>
<dbReference type="GO" id="GO:0009893">
    <property type="term" value="P:positive regulation of metabolic process"/>
    <property type="evidence" value="ECO:0007669"/>
    <property type="project" value="UniProtKB-ARBA"/>
</dbReference>
<dbReference type="Pfam" id="PF12833">
    <property type="entry name" value="HTH_18"/>
    <property type="match status" value="1"/>
</dbReference>
<evidence type="ECO:0000256" key="1">
    <source>
        <dbReference type="ARBA" id="ARBA00023015"/>
    </source>
</evidence>
<dbReference type="InterPro" id="IPR018060">
    <property type="entry name" value="HTH_AraC"/>
</dbReference>
<dbReference type="GO" id="GO:0003700">
    <property type="term" value="F:DNA-binding transcription factor activity"/>
    <property type="evidence" value="ECO:0007669"/>
    <property type="project" value="InterPro"/>
</dbReference>
<dbReference type="PROSITE" id="PS01124">
    <property type="entry name" value="HTH_ARAC_FAMILY_2"/>
    <property type="match status" value="1"/>
</dbReference>
<dbReference type="InterPro" id="IPR009057">
    <property type="entry name" value="Homeodomain-like_sf"/>
</dbReference>
<keyword evidence="6" id="KW-1185">Reference proteome</keyword>
<dbReference type="InterPro" id="IPR018062">
    <property type="entry name" value="HTH_AraC-typ_CS"/>
</dbReference>
<dbReference type="SMART" id="SM00342">
    <property type="entry name" value="HTH_ARAC"/>
    <property type="match status" value="1"/>
</dbReference>
<proteinExistence type="predicted"/>
<organism evidence="5 6">
    <name type="scientific">Pseudomonas bijieensis</name>
    <dbReference type="NCBI Taxonomy" id="2681983"/>
    <lineage>
        <taxon>Bacteria</taxon>
        <taxon>Pseudomonadati</taxon>
        <taxon>Pseudomonadota</taxon>
        <taxon>Gammaproteobacteria</taxon>
        <taxon>Pseudomonadales</taxon>
        <taxon>Pseudomonadaceae</taxon>
        <taxon>Pseudomonas</taxon>
    </lineage>
</organism>
<evidence type="ECO:0000259" key="4">
    <source>
        <dbReference type="PROSITE" id="PS01124"/>
    </source>
</evidence>
<dbReference type="Pfam" id="PF06719">
    <property type="entry name" value="AraC_N"/>
    <property type="match status" value="1"/>
</dbReference>
<dbReference type="AlphaFoldDB" id="A0A6N1CNV8"/>
<dbReference type="KEGG" id="pbz:GN234_27020"/>
<dbReference type="SUPFAM" id="SSF46689">
    <property type="entry name" value="Homeodomain-like"/>
    <property type="match status" value="2"/>
</dbReference>
<dbReference type="EMBL" id="CP048810">
    <property type="protein sequence ID" value="QKS86066.1"/>
    <property type="molecule type" value="Genomic_DNA"/>
</dbReference>
<dbReference type="PANTHER" id="PTHR43436">
    <property type="entry name" value="ARAC-FAMILY TRANSCRIPTIONAL REGULATOR"/>
    <property type="match status" value="1"/>
</dbReference>
<sequence>MLLTRHLDANATLVSLIEPLATRDGFVPTPLPGVHVLRASQDVARGPQLYEPSLVIIAQGSKLAYLGPRTLEYGAGHYLIQALPVPFECETYAMPNAPLLGVSVAIDRAMLGELVLAMGLVPGRNLAPQTPESMTCAVLDDAMRGCVERLLRCLHDPLECQVMGQARLRELLFVALRGPQADVLRALVEQQGQFARIAVALSHLHAHFTEPLNVETLASCANMSASTFHEHFKRSTLLSPVQYLKRLRLLKAQRLLLIEGMGVAQVAHQVGYQSPSQFSREYKRYFERNPGGRARSLSL</sequence>
<gene>
    <name evidence="5" type="ORF">GN234_27020</name>
</gene>
<dbReference type="Proteomes" id="UP000509545">
    <property type="component" value="Chromosome"/>
</dbReference>
<accession>A0A6N1CNV8</accession>
<reference evidence="5 6" key="1">
    <citation type="submission" date="2020-02" db="EMBL/GenBank/DDBJ databases">
        <authorList>
            <person name="Liang J."/>
        </authorList>
    </citation>
    <scope>NUCLEOTIDE SEQUENCE [LARGE SCALE GENOMIC DNA]</scope>
    <source>
        <strain evidence="5 6">L22-9</strain>
    </source>
</reference>
<keyword evidence="3" id="KW-0804">Transcription</keyword>
<dbReference type="PANTHER" id="PTHR43436:SF2">
    <property type="entry name" value="ARAC_XYLS FAMILY TRANSCRIPTIONAL REGULATOR"/>
    <property type="match status" value="1"/>
</dbReference>
<dbReference type="InterPro" id="IPR009594">
    <property type="entry name" value="Tscrpt_reg_HTH_AraC_N"/>
</dbReference>
<keyword evidence="2" id="KW-0238">DNA-binding</keyword>
<dbReference type="Gene3D" id="1.10.10.60">
    <property type="entry name" value="Homeodomain-like"/>
    <property type="match status" value="2"/>
</dbReference>
<keyword evidence="1" id="KW-0805">Transcription regulation</keyword>
<evidence type="ECO:0000256" key="3">
    <source>
        <dbReference type="ARBA" id="ARBA00023163"/>
    </source>
</evidence>
<protein>
    <submittedName>
        <fullName evidence="5">AraC family transcriptional regulator</fullName>
    </submittedName>
</protein>
<evidence type="ECO:0000313" key="5">
    <source>
        <dbReference type="EMBL" id="QKS86066.1"/>
    </source>
</evidence>
<name>A0A6N1CNV8_9PSED</name>
<feature type="domain" description="HTH araC/xylS-type" evidence="4">
    <location>
        <begin position="198"/>
        <end position="296"/>
    </location>
</feature>
<evidence type="ECO:0000313" key="6">
    <source>
        <dbReference type="Proteomes" id="UP000509545"/>
    </source>
</evidence>
<dbReference type="PROSITE" id="PS00041">
    <property type="entry name" value="HTH_ARAC_FAMILY_1"/>
    <property type="match status" value="1"/>
</dbReference>
<dbReference type="RefSeq" id="WP_176689640.1">
    <property type="nucleotide sequence ID" value="NZ_CP048810.1"/>
</dbReference>
<evidence type="ECO:0000256" key="2">
    <source>
        <dbReference type="ARBA" id="ARBA00023125"/>
    </source>
</evidence>